<organism evidence="2 3">
    <name type="scientific">Agromyces albus</name>
    <dbReference type="NCBI Taxonomy" id="205332"/>
    <lineage>
        <taxon>Bacteria</taxon>
        <taxon>Bacillati</taxon>
        <taxon>Actinomycetota</taxon>
        <taxon>Actinomycetes</taxon>
        <taxon>Micrococcales</taxon>
        <taxon>Microbacteriaceae</taxon>
        <taxon>Agromyces</taxon>
    </lineage>
</organism>
<evidence type="ECO:0000313" key="3">
    <source>
        <dbReference type="Proteomes" id="UP000293865"/>
    </source>
</evidence>
<feature type="compositionally biased region" description="Low complexity" evidence="1">
    <location>
        <begin position="32"/>
        <end position="41"/>
    </location>
</feature>
<comment type="caution">
    <text evidence="2">The sequence shown here is derived from an EMBL/GenBank/DDBJ whole genome shotgun (WGS) entry which is preliminary data.</text>
</comment>
<feature type="compositionally biased region" description="Low complexity" evidence="1">
    <location>
        <begin position="1"/>
        <end position="25"/>
    </location>
</feature>
<dbReference type="Gene3D" id="3.40.50.880">
    <property type="match status" value="1"/>
</dbReference>
<feature type="region of interest" description="Disordered" evidence="1">
    <location>
        <begin position="1"/>
        <end position="177"/>
    </location>
</feature>
<dbReference type="PANTHER" id="PTHR43235">
    <property type="entry name" value="GLUTAMINE AMIDOTRANSFERASE PB2B2.05-RELATED"/>
    <property type="match status" value="1"/>
</dbReference>
<feature type="compositionally biased region" description="Basic and acidic residues" evidence="1">
    <location>
        <begin position="257"/>
        <end position="267"/>
    </location>
</feature>
<dbReference type="OrthoDB" id="9813383at2"/>
<sequence length="425" mass="44608">MPRTACRSSSPTSSPASSRRCASSRSSRRRTSTPTSASSRAASHRPRSRGDSTIARARSASWDTVSACASRTGFRAATSTNISRSQRSSQRACTASTRSSSSTNSSPATPTRATSRGFRPRSGSRQSCSPVPRSRGRPSVARSSSTTSTTRASSSPPTTRPSRIGSGCVASNDSEPTAPLIGVTTYLEQSKTGVWDVRASFLPKVYIDAVTDAGGVAVLLPPQPVSPAITRGVLGALDGLIVSGGADVDPSRYGQSPHERTGAPRTDRDDWEDALLTAAVELELPFLGICRGVQLMNVALGGTLVQHLPDVLGTEAYQPAPAVFGEQEVSIEPGSRLGALLGQGDAPLPVHVYHHQALDEVAPGLTVTARTADGVVEAVELDSVPFGIGVQWHPEENAADRRLFAGLVDAARTHRETRAHPRSQS</sequence>
<keyword evidence="3" id="KW-1185">Reference proteome</keyword>
<dbReference type="EMBL" id="SDPN01000024">
    <property type="protein sequence ID" value="RXZ68887.1"/>
    <property type="molecule type" value="Genomic_DNA"/>
</dbReference>
<dbReference type="PROSITE" id="PS51273">
    <property type="entry name" value="GATASE_TYPE_1"/>
    <property type="match status" value="1"/>
</dbReference>
<dbReference type="GO" id="GO:0006598">
    <property type="term" value="P:polyamine catabolic process"/>
    <property type="evidence" value="ECO:0007669"/>
    <property type="project" value="TreeGrafter"/>
</dbReference>
<feature type="compositionally biased region" description="Polar residues" evidence="1">
    <location>
        <begin position="77"/>
        <end position="86"/>
    </location>
</feature>
<dbReference type="InterPro" id="IPR011697">
    <property type="entry name" value="Peptidase_C26"/>
</dbReference>
<dbReference type="PANTHER" id="PTHR43235:SF1">
    <property type="entry name" value="GLUTAMINE AMIDOTRANSFERASE PB2B2.05-RELATED"/>
    <property type="match status" value="1"/>
</dbReference>
<name>A0A4Q2KVJ9_9MICO</name>
<dbReference type="Proteomes" id="UP000293865">
    <property type="component" value="Unassembled WGS sequence"/>
</dbReference>
<reference evidence="2 3" key="1">
    <citation type="submission" date="2019-01" db="EMBL/GenBank/DDBJ databases">
        <title>Agromyces.</title>
        <authorList>
            <person name="Li J."/>
        </authorList>
    </citation>
    <scope>NUCLEOTIDE SEQUENCE [LARGE SCALE GENOMIC DNA]</scope>
    <source>
        <strain evidence="2 3">DSM 15934</strain>
    </source>
</reference>
<evidence type="ECO:0000256" key="1">
    <source>
        <dbReference type="SAM" id="MobiDB-lite"/>
    </source>
</evidence>
<dbReference type="AlphaFoldDB" id="A0A4Q2KVJ9"/>
<dbReference type="InterPro" id="IPR044668">
    <property type="entry name" value="PuuD-like"/>
</dbReference>
<feature type="compositionally biased region" description="Low complexity" evidence="1">
    <location>
        <begin position="87"/>
        <end position="116"/>
    </location>
</feature>
<evidence type="ECO:0000313" key="2">
    <source>
        <dbReference type="EMBL" id="RXZ68887.1"/>
    </source>
</evidence>
<dbReference type="GO" id="GO:0033969">
    <property type="term" value="F:gamma-glutamyl-gamma-aminobutyrate hydrolase activity"/>
    <property type="evidence" value="ECO:0007669"/>
    <property type="project" value="TreeGrafter"/>
</dbReference>
<dbReference type="InterPro" id="IPR029062">
    <property type="entry name" value="Class_I_gatase-like"/>
</dbReference>
<gene>
    <name evidence="2" type="ORF">ESP51_12930</name>
</gene>
<protein>
    <submittedName>
        <fullName evidence="2">Gamma-glutamyl-gamma-aminobutyrate hydrolase family protein</fullName>
    </submittedName>
</protein>
<feature type="region of interest" description="Disordered" evidence="1">
    <location>
        <begin position="248"/>
        <end position="267"/>
    </location>
</feature>
<dbReference type="Pfam" id="PF07722">
    <property type="entry name" value="Peptidase_C26"/>
    <property type="match status" value="1"/>
</dbReference>
<dbReference type="GO" id="GO:0005829">
    <property type="term" value="C:cytosol"/>
    <property type="evidence" value="ECO:0007669"/>
    <property type="project" value="TreeGrafter"/>
</dbReference>
<accession>A0A4Q2KVJ9</accession>
<dbReference type="CDD" id="cd01745">
    <property type="entry name" value="GATase1_2"/>
    <property type="match status" value="1"/>
</dbReference>
<keyword evidence="2" id="KW-0378">Hydrolase</keyword>
<dbReference type="SUPFAM" id="SSF52317">
    <property type="entry name" value="Class I glutamine amidotransferase-like"/>
    <property type="match status" value="1"/>
</dbReference>
<proteinExistence type="predicted"/>
<feature type="compositionally biased region" description="Low complexity" evidence="1">
    <location>
        <begin position="137"/>
        <end position="163"/>
    </location>
</feature>